<organism evidence="5 6">
    <name type="scientific">Paracoccus siganidrum</name>
    <dbReference type="NCBI Taxonomy" id="1276757"/>
    <lineage>
        <taxon>Bacteria</taxon>
        <taxon>Pseudomonadati</taxon>
        <taxon>Pseudomonadota</taxon>
        <taxon>Alphaproteobacteria</taxon>
        <taxon>Rhodobacterales</taxon>
        <taxon>Paracoccaceae</taxon>
        <taxon>Paracoccus</taxon>
    </lineage>
</organism>
<evidence type="ECO:0000256" key="1">
    <source>
        <dbReference type="ARBA" id="ARBA00023015"/>
    </source>
</evidence>
<evidence type="ECO:0000256" key="2">
    <source>
        <dbReference type="ARBA" id="ARBA00023125"/>
    </source>
</evidence>
<dbReference type="GO" id="GO:0000976">
    <property type="term" value="F:transcription cis-regulatory region binding"/>
    <property type="evidence" value="ECO:0007669"/>
    <property type="project" value="TreeGrafter"/>
</dbReference>
<dbReference type="CDD" id="cd20010">
    <property type="entry name" value="PBP1_AglR-like"/>
    <property type="match status" value="1"/>
</dbReference>
<dbReference type="GO" id="GO:0003700">
    <property type="term" value="F:DNA-binding transcription factor activity"/>
    <property type="evidence" value="ECO:0007669"/>
    <property type="project" value="TreeGrafter"/>
</dbReference>
<dbReference type="PROSITE" id="PS50932">
    <property type="entry name" value="HTH_LACI_2"/>
    <property type="match status" value="1"/>
</dbReference>
<keyword evidence="6" id="KW-1185">Reference proteome</keyword>
<evidence type="ECO:0000259" key="4">
    <source>
        <dbReference type="PROSITE" id="PS50932"/>
    </source>
</evidence>
<evidence type="ECO:0000256" key="3">
    <source>
        <dbReference type="ARBA" id="ARBA00023163"/>
    </source>
</evidence>
<proteinExistence type="predicted"/>
<reference evidence="6" key="1">
    <citation type="submission" date="2018-09" db="EMBL/GenBank/DDBJ databases">
        <title>Paracoccus onubensis nov. sp. a moderate halophilic bacterium isolated from Gruta de las Maravillas (Aracena, Spain).</title>
        <authorList>
            <person name="Jurado V."/>
            <person name="Gutierrez-Patricio S."/>
            <person name="Gonzalez-Pimentel J.L."/>
            <person name="Miller A.Z."/>
            <person name="Laiz L."/>
            <person name="Saiz-Jimenez C."/>
        </authorList>
    </citation>
    <scope>NUCLEOTIDE SEQUENCE [LARGE SCALE GENOMIC DNA]</scope>
    <source>
        <strain evidence="6">DSM 26381</strain>
    </source>
</reference>
<dbReference type="PANTHER" id="PTHR30146:SF155">
    <property type="entry name" value="ALANINE RACEMASE"/>
    <property type="match status" value="1"/>
</dbReference>
<accession>A0A419A3V1</accession>
<dbReference type="CDD" id="cd01392">
    <property type="entry name" value="HTH_LacI"/>
    <property type="match status" value="1"/>
</dbReference>
<sequence length="369" mass="39871">MVALRPRCGQAWAPAGVNGIRQRDKDKMKLKEFAKAVGMSQTTVSRALNGHPEVSEATRARLIEAAHRLGYAPNAHARMLATGHASTIGCVIPIGGRNELVNPIYADFLAGVGEVCARRKFEINLTVVPQDEQAEAYRALKSKGLVGGLIVQFPRRGDPRLALLKRIGLPFVVHGRVGDHPEPYSWVDVNNLRAFERGTQFLLQLGHRQIALLNGDEAHDFALRRREGFLRALAAAGLPAPAPDRMLSGEMSASYGYAGAVALLSSDNPPTAVLTSSIMIAMGVKQALEERGLQPGRDLSIVTFDDDLSYYSNRGAVPVFTAMRSPVREAGRRTAEMLIGLIDAPEGKAVTELLEAELVVGRSTAPPRC</sequence>
<gene>
    <name evidence="5" type="ORF">D3P05_16495</name>
</gene>
<evidence type="ECO:0000313" key="5">
    <source>
        <dbReference type="EMBL" id="RJL08196.1"/>
    </source>
</evidence>
<dbReference type="Gene3D" id="1.10.260.40">
    <property type="entry name" value="lambda repressor-like DNA-binding domains"/>
    <property type="match status" value="1"/>
</dbReference>
<feature type="domain" description="HTH lacI-type" evidence="4">
    <location>
        <begin position="28"/>
        <end position="82"/>
    </location>
</feature>
<dbReference type="SUPFAM" id="SSF53822">
    <property type="entry name" value="Periplasmic binding protein-like I"/>
    <property type="match status" value="1"/>
</dbReference>
<dbReference type="OrthoDB" id="234496at2"/>
<keyword evidence="1" id="KW-0805">Transcription regulation</keyword>
<comment type="caution">
    <text evidence="5">The sequence shown here is derived from an EMBL/GenBank/DDBJ whole genome shotgun (WGS) entry which is preliminary data.</text>
</comment>
<dbReference type="Gene3D" id="3.40.50.2300">
    <property type="match status" value="2"/>
</dbReference>
<dbReference type="Proteomes" id="UP000283587">
    <property type="component" value="Unassembled WGS sequence"/>
</dbReference>
<dbReference type="EMBL" id="QZEW01000078">
    <property type="protein sequence ID" value="RJL08196.1"/>
    <property type="molecule type" value="Genomic_DNA"/>
</dbReference>
<name>A0A419A3V1_9RHOB</name>
<dbReference type="InterPro" id="IPR010982">
    <property type="entry name" value="Lambda_DNA-bd_dom_sf"/>
</dbReference>
<dbReference type="PANTHER" id="PTHR30146">
    <property type="entry name" value="LACI-RELATED TRANSCRIPTIONAL REPRESSOR"/>
    <property type="match status" value="1"/>
</dbReference>
<evidence type="ECO:0000313" key="6">
    <source>
        <dbReference type="Proteomes" id="UP000283587"/>
    </source>
</evidence>
<keyword evidence="2" id="KW-0238">DNA-binding</keyword>
<dbReference type="SUPFAM" id="SSF47413">
    <property type="entry name" value="lambda repressor-like DNA-binding domains"/>
    <property type="match status" value="1"/>
</dbReference>
<protein>
    <submittedName>
        <fullName evidence="5">LacI family transcriptional regulator</fullName>
    </submittedName>
</protein>
<dbReference type="InterPro" id="IPR046335">
    <property type="entry name" value="LacI/GalR-like_sensor"/>
</dbReference>
<dbReference type="AlphaFoldDB" id="A0A419A3V1"/>
<dbReference type="InterPro" id="IPR000843">
    <property type="entry name" value="HTH_LacI"/>
</dbReference>
<keyword evidence="3" id="KW-0804">Transcription</keyword>
<dbReference type="Pfam" id="PF13377">
    <property type="entry name" value="Peripla_BP_3"/>
    <property type="match status" value="1"/>
</dbReference>
<dbReference type="RefSeq" id="WP_119899639.1">
    <property type="nucleotide sequence ID" value="NZ_QZEW01000078.1"/>
</dbReference>
<dbReference type="SMART" id="SM00354">
    <property type="entry name" value="HTH_LACI"/>
    <property type="match status" value="1"/>
</dbReference>
<dbReference type="InterPro" id="IPR028082">
    <property type="entry name" value="Peripla_BP_I"/>
</dbReference>
<dbReference type="Pfam" id="PF00356">
    <property type="entry name" value="LacI"/>
    <property type="match status" value="1"/>
</dbReference>